<dbReference type="OrthoDB" id="309937at2759"/>
<accession>A0EEV3</accession>
<keyword evidence="4" id="KW-1185">Reference proteome</keyword>
<evidence type="ECO:0000256" key="1">
    <source>
        <dbReference type="SAM" id="Coils"/>
    </source>
</evidence>
<evidence type="ECO:0000313" key="3">
    <source>
        <dbReference type="EMBL" id="CAK93844.1"/>
    </source>
</evidence>
<dbReference type="eggNOG" id="KOG0658">
    <property type="taxonomic scope" value="Eukaryota"/>
</dbReference>
<dbReference type="STRING" id="5888.A0EEV3"/>
<evidence type="ECO:0000259" key="2">
    <source>
        <dbReference type="PROSITE" id="PS50011"/>
    </source>
</evidence>
<evidence type="ECO:0000313" key="4">
    <source>
        <dbReference type="Proteomes" id="UP000000600"/>
    </source>
</evidence>
<dbReference type="SMART" id="SM00220">
    <property type="entry name" value="S_TKc"/>
    <property type="match status" value="1"/>
</dbReference>
<keyword evidence="1" id="KW-0175">Coiled coil</keyword>
<dbReference type="AlphaFoldDB" id="A0EEV3"/>
<dbReference type="InterPro" id="IPR008271">
    <property type="entry name" value="Ser/Thr_kinase_AS"/>
</dbReference>
<dbReference type="EMBL" id="CT868674">
    <property type="protein sequence ID" value="CAK93844.1"/>
    <property type="molecule type" value="Genomic_DNA"/>
</dbReference>
<dbReference type="InterPro" id="IPR011009">
    <property type="entry name" value="Kinase-like_dom_sf"/>
</dbReference>
<dbReference type="GO" id="GO:0004674">
    <property type="term" value="F:protein serine/threonine kinase activity"/>
    <property type="evidence" value="ECO:0000318"/>
    <property type="project" value="GO_Central"/>
</dbReference>
<sequence length="525" mass="62184">MTYKKKNIIFINLMIDNSQGNLYSTAPMTPVLSNTLPQVHKIIGFNAAIYENENQQQFVPLRKLLPISIDKLYSIIISLISIILEVLKRDLEIPNLNLDNIMMSKGDQTMPFIFSNQDKTKARQQEQSLVKQFSLLCNSINSQLGKQLGFDQDLINCDSLIQFQDALLIKIGYEQESFGQNSEIIKKILNIEKIEDIVYENDHTKLYQIDVPKYILNTKNSDQIAVKIGYQDRQVYELREVEIIEDFNNIHLPLLYGYIRYSDILVLFLKKHDWTFEWIATQFFQKRQTLTPKQIEKAFLRLFQQMIRAIKYMHSEGIIHRDIKPENIMFDKSNPNQQVFEIVDTPVNCVMIDFDRSIIMESYDPQNNTAYEGTPFFRPPEGEQEEYNQTYDIWQLGFMWLVIQKEFYQQRQKSKNIEIYNQFKIQKVNLQELNLEIKEQENKMKKKFEELQLQGRLEKQINKIENLKNYRIQNYHSLIEQITLQTNFVTYDPKLQAIILKMIHIDPKQRATLNEVSAVIDELIQ</sequence>
<feature type="domain" description="Protein kinase" evidence="2">
    <location>
        <begin position="192"/>
        <end position="524"/>
    </location>
</feature>
<gene>
    <name evidence="3" type="ORF">GSPATT00026167001</name>
</gene>
<dbReference type="InParanoid" id="A0EEV3"/>
<dbReference type="OMA" id="IKYMHSE"/>
<protein>
    <recommendedName>
        <fullName evidence="2">Protein kinase domain-containing protein</fullName>
    </recommendedName>
</protein>
<dbReference type="KEGG" id="ptm:GSPATT00026167001"/>
<dbReference type="PANTHER" id="PTHR44167">
    <property type="entry name" value="OVARIAN-SPECIFIC SERINE/THREONINE-PROTEIN KINASE LOK-RELATED"/>
    <property type="match status" value="1"/>
</dbReference>
<feature type="coiled-coil region" evidence="1">
    <location>
        <begin position="423"/>
        <end position="454"/>
    </location>
</feature>
<dbReference type="PROSITE" id="PS00108">
    <property type="entry name" value="PROTEIN_KINASE_ST"/>
    <property type="match status" value="1"/>
</dbReference>
<dbReference type="Pfam" id="PF00069">
    <property type="entry name" value="Pkinase"/>
    <property type="match status" value="1"/>
</dbReference>
<dbReference type="GO" id="GO:0005524">
    <property type="term" value="F:ATP binding"/>
    <property type="evidence" value="ECO:0007669"/>
    <property type="project" value="InterPro"/>
</dbReference>
<dbReference type="GeneID" id="5047002"/>
<name>A0EEV3_PARTE</name>
<organism evidence="3 4">
    <name type="scientific">Paramecium tetraurelia</name>
    <dbReference type="NCBI Taxonomy" id="5888"/>
    <lineage>
        <taxon>Eukaryota</taxon>
        <taxon>Sar</taxon>
        <taxon>Alveolata</taxon>
        <taxon>Ciliophora</taxon>
        <taxon>Intramacronucleata</taxon>
        <taxon>Oligohymenophorea</taxon>
        <taxon>Peniculida</taxon>
        <taxon>Parameciidae</taxon>
        <taxon>Paramecium</taxon>
    </lineage>
</organism>
<dbReference type="SUPFAM" id="SSF56112">
    <property type="entry name" value="Protein kinase-like (PK-like)"/>
    <property type="match status" value="1"/>
</dbReference>
<dbReference type="RefSeq" id="XP_001461217.1">
    <property type="nucleotide sequence ID" value="XM_001461180.1"/>
</dbReference>
<dbReference type="HOGENOM" id="CLU_528387_0_0_1"/>
<dbReference type="InterPro" id="IPR000719">
    <property type="entry name" value="Prot_kinase_dom"/>
</dbReference>
<reference evidence="3 4" key="1">
    <citation type="journal article" date="2006" name="Nature">
        <title>Global trends of whole-genome duplications revealed by the ciliate Paramecium tetraurelia.</title>
        <authorList>
            <consortium name="Genoscope"/>
            <person name="Aury J.-M."/>
            <person name="Jaillon O."/>
            <person name="Duret L."/>
            <person name="Noel B."/>
            <person name="Jubin C."/>
            <person name="Porcel B.M."/>
            <person name="Segurens B."/>
            <person name="Daubin V."/>
            <person name="Anthouard V."/>
            <person name="Aiach N."/>
            <person name="Arnaiz O."/>
            <person name="Billaut A."/>
            <person name="Beisson J."/>
            <person name="Blanc I."/>
            <person name="Bouhouche K."/>
            <person name="Camara F."/>
            <person name="Duharcourt S."/>
            <person name="Guigo R."/>
            <person name="Gogendeau D."/>
            <person name="Katinka M."/>
            <person name="Keller A.-M."/>
            <person name="Kissmehl R."/>
            <person name="Klotz C."/>
            <person name="Koll F."/>
            <person name="Le Moue A."/>
            <person name="Lepere C."/>
            <person name="Malinsky S."/>
            <person name="Nowacki M."/>
            <person name="Nowak J.K."/>
            <person name="Plattner H."/>
            <person name="Poulain J."/>
            <person name="Ruiz F."/>
            <person name="Serrano V."/>
            <person name="Zagulski M."/>
            <person name="Dessen P."/>
            <person name="Betermier M."/>
            <person name="Weissenbach J."/>
            <person name="Scarpelli C."/>
            <person name="Schachter V."/>
            <person name="Sperling L."/>
            <person name="Meyer E."/>
            <person name="Cohen J."/>
            <person name="Wincker P."/>
        </authorList>
    </citation>
    <scope>NUCLEOTIDE SEQUENCE [LARGE SCALE GENOMIC DNA]</scope>
    <source>
        <strain evidence="3 4">Stock d4-2</strain>
    </source>
</reference>
<proteinExistence type="predicted"/>
<dbReference type="PANTHER" id="PTHR44167:SF24">
    <property type="entry name" value="SERINE_THREONINE-PROTEIN KINASE CHK2"/>
    <property type="match status" value="1"/>
</dbReference>
<dbReference type="PROSITE" id="PS50011">
    <property type="entry name" value="PROTEIN_KINASE_DOM"/>
    <property type="match status" value="1"/>
</dbReference>
<dbReference type="Gene3D" id="1.10.510.10">
    <property type="entry name" value="Transferase(Phosphotransferase) domain 1"/>
    <property type="match status" value="1"/>
</dbReference>
<dbReference type="Proteomes" id="UP000000600">
    <property type="component" value="Unassembled WGS sequence"/>
</dbReference>